<evidence type="ECO:0000256" key="1">
    <source>
        <dbReference type="ARBA" id="ARBA00012674"/>
    </source>
</evidence>
<dbReference type="Gene3D" id="1.20.58.80">
    <property type="entry name" value="Phosphotransferase system, lactose/cellobiose-type IIA subunit"/>
    <property type="match status" value="1"/>
</dbReference>
<dbReference type="AlphaFoldDB" id="A0A9W7AAX9"/>
<gene>
    <name evidence="13" type="ORF">TrRE_jg2538</name>
</gene>
<keyword evidence="4" id="KW-0378">Hydrolase</keyword>
<feature type="non-terminal residue" evidence="13">
    <location>
        <position position="1"/>
    </location>
</feature>
<dbReference type="InterPro" id="IPR027417">
    <property type="entry name" value="P-loop_NTPase"/>
</dbReference>
<dbReference type="SUPFAM" id="SSF52540">
    <property type="entry name" value="P-loop containing nucleoside triphosphate hydrolases"/>
    <property type="match status" value="1"/>
</dbReference>
<reference evidence="13" key="1">
    <citation type="submission" date="2022-07" db="EMBL/GenBank/DDBJ databases">
        <title>Genome analysis of Parmales, a sister group of diatoms, reveals the evolutionary specialization of diatoms from phago-mixotrophs to photoautotrophs.</title>
        <authorList>
            <person name="Ban H."/>
            <person name="Sato S."/>
            <person name="Yoshikawa S."/>
            <person name="Kazumasa Y."/>
            <person name="Nakamura Y."/>
            <person name="Ichinomiya M."/>
            <person name="Saitoh K."/>
            <person name="Sato N."/>
            <person name="Blanc-Mathieu R."/>
            <person name="Endo H."/>
            <person name="Kuwata A."/>
            <person name="Ogata H."/>
        </authorList>
    </citation>
    <scope>NUCLEOTIDE SEQUENCE</scope>
</reference>
<evidence type="ECO:0000256" key="6">
    <source>
        <dbReference type="ARBA" id="ARBA00022927"/>
    </source>
</evidence>
<dbReference type="GO" id="GO:0005524">
    <property type="term" value="F:ATP binding"/>
    <property type="evidence" value="ECO:0007669"/>
    <property type="project" value="UniProtKB-KW"/>
</dbReference>
<protein>
    <recommendedName>
        <fullName evidence="1">vesicle-fusing ATPase</fullName>
        <ecNumber evidence="1">3.6.4.6</ecNumber>
    </recommendedName>
</protein>
<dbReference type="Gene3D" id="3.80.10.10">
    <property type="entry name" value="Ribonuclease Inhibitor"/>
    <property type="match status" value="1"/>
</dbReference>
<dbReference type="SUPFAM" id="SSF116846">
    <property type="entry name" value="MIT domain"/>
    <property type="match status" value="1"/>
</dbReference>
<dbReference type="InterPro" id="IPR050304">
    <property type="entry name" value="MT-severing_AAA_ATPase"/>
</dbReference>
<dbReference type="OrthoDB" id="29072at2759"/>
<dbReference type="FunFam" id="1.20.58.80:FF:000004">
    <property type="entry name" value="Vacuolar protein sorting-associated protein 4"/>
    <property type="match status" value="1"/>
</dbReference>
<comment type="catalytic activity">
    <reaction evidence="8">
        <text>ATP + H2O = ADP + phosphate + H(+)</text>
        <dbReference type="Rhea" id="RHEA:13065"/>
        <dbReference type="ChEBI" id="CHEBI:15377"/>
        <dbReference type="ChEBI" id="CHEBI:15378"/>
        <dbReference type="ChEBI" id="CHEBI:30616"/>
        <dbReference type="ChEBI" id="CHEBI:43474"/>
        <dbReference type="ChEBI" id="CHEBI:456216"/>
        <dbReference type="EC" id="3.6.4.6"/>
    </reaction>
</comment>
<evidence type="ECO:0000259" key="11">
    <source>
        <dbReference type="SMART" id="SM00382"/>
    </source>
</evidence>
<keyword evidence="2" id="KW-0813">Transport</keyword>
<feature type="domain" description="MIT" evidence="12">
    <location>
        <begin position="2"/>
        <end position="79"/>
    </location>
</feature>
<evidence type="ECO:0000256" key="3">
    <source>
        <dbReference type="ARBA" id="ARBA00022741"/>
    </source>
</evidence>
<feature type="region of interest" description="Disordered" evidence="10">
    <location>
        <begin position="76"/>
        <end position="110"/>
    </location>
</feature>
<dbReference type="PANTHER" id="PTHR23074">
    <property type="entry name" value="AAA DOMAIN-CONTAINING"/>
    <property type="match status" value="1"/>
</dbReference>
<dbReference type="Pfam" id="PF04212">
    <property type="entry name" value="MIT"/>
    <property type="match status" value="1"/>
</dbReference>
<dbReference type="SMART" id="SM00382">
    <property type="entry name" value="AAA"/>
    <property type="match status" value="1"/>
</dbReference>
<accession>A0A9W7AAX9</accession>
<evidence type="ECO:0000256" key="4">
    <source>
        <dbReference type="ARBA" id="ARBA00022801"/>
    </source>
</evidence>
<evidence type="ECO:0000256" key="9">
    <source>
        <dbReference type="RuleBase" id="RU003651"/>
    </source>
</evidence>
<name>A0A9W7AAX9_9STRA</name>
<dbReference type="EC" id="3.6.4.6" evidence="1"/>
<evidence type="ECO:0000313" key="14">
    <source>
        <dbReference type="Proteomes" id="UP001165082"/>
    </source>
</evidence>
<dbReference type="InterPro" id="IPR003959">
    <property type="entry name" value="ATPase_AAA_core"/>
</dbReference>
<evidence type="ECO:0000313" key="13">
    <source>
        <dbReference type="EMBL" id="GMH66630.1"/>
    </source>
</evidence>
<proteinExistence type="inferred from homology"/>
<dbReference type="PANTHER" id="PTHR23074:SF83">
    <property type="entry name" value="VACUOLAR PROTEIN SORTING-ASSOCIATED PROTEIN 4A"/>
    <property type="match status" value="1"/>
</dbReference>
<evidence type="ECO:0000259" key="12">
    <source>
        <dbReference type="SMART" id="SM00745"/>
    </source>
</evidence>
<dbReference type="EMBL" id="BRXZ01004009">
    <property type="protein sequence ID" value="GMH66630.1"/>
    <property type="molecule type" value="Genomic_DNA"/>
</dbReference>
<evidence type="ECO:0000256" key="7">
    <source>
        <dbReference type="ARBA" id="ARBA00023136"/>
    </source>
</evidence>
<dbReference type="InterPro" id="IPR041569">
    <property type="entry name" value="AAA_lid_3"/>
</dbReference>
<organism evidence="13 14">
    <name type="scientific">Triparma retinervis</name>
    <dbReference type="NCBI Taxonomy" id="2557542"/>
    <lineage>
        <taxon>Eukaryota</taxon>
        <taxon>Sar</taxon>
        <taxon>Stramenopiles</taxon>
        <taxon>Ochrophyta</taxon>
        <taxon>Bolidophyceae</taxon>
        <taxon>Parmales</taxon>
        <taxon>Triparmaceae</taxon>
        <taxon>Triparma</taxon>
    </lineage>
</organism>
<evidence type="ECO:0000256" key="10">
    <source>
        <dbReference type="SAM" id="MobiDB-lite"/>
    </source>
</evidence>
<dbReference type="FunFam" id="3.40.50.300:FF:000043">
    <property type="entry name" value="Vacuolar protein sorting-associated protein 4"/>
    <property type="match status" value="1"/>
</dbReference>
<dbReference type="GO" id="GO:0016197">
    <property type="term" value="P:endosomal transport"/>
    <property type="evidence" value="ECO:0007669"/>
    <property type="project" value="TreeGrafter"/>
</dbReference>
<dbReference type="GO" id="GO:0007033">
    <property type="term" value="P:vacuole organization"/>
    <property type="evidence" value="ECO:0007669"/>
    <property type="project" value="TreeGrafter"/>
</dbReference>
<dbReference type="InterPro" id="IPR007330">
    <property type="entry name" value="MIT_dom"/>
</dbReference>
<dbReference type="GO" id="GO:0016887">
    <property type="term" value="F:ATP hydrolysis activity"/>
    <property type="evidence" value="ECO:0007669"/>
    <property type="project" value="InterPro"/>
</dbReference>
<keyword evidence="7" id="KW-0472">Membrane</keyword>
<dbReference type="SUPFAM" id="SSF52058">
    <property type="entry name" value="L domain-like"/>
    <property type="match status" value="1"/>
</dbReference>
<dbReference type="Gene3D" id="1.10.8.60">
    <property type="match status" value="1"/>
</dbReference>
<dbReference type="InterPro" id="IPR032675">
    <property type="entry name" value="LRR_dom_sf"/>
</dbReference>
<comment type="similarity">
    <text evidence="9">Belongs to the AAA ATPase family.</text>
</comment>
<evidence type="ECO:0000256" key="2">
    <source>
        <dbReference type="ARBA" id="ARBA00022448"/>
    </source>
</evidence>
<dbReference type="Proteomes" id="UP001165082">
    <property type="component" value="Unassembled WGS sequence"/>
</dbReference>
<dbReference type="PROSITE" id="PS00674">
    <property type="entry name" value="AAA"/>
    <property type="match status" value="1"/>
</dbReference>
<dbReference type="Gene3D" id="3.40.50.300">
    <property type="entry name" value="P-loop containing nucleotide triphosphate hydrolases"/>
    <property type="match status" value="1"/>
</dbReference>
<dbReference type="InterPro" id="IPR003593">
    <property type="entry name" value="AAA+_ATPase"/>
</dbReference>
<keyword evidence="3 9" id="KW-0547">Nucleotide-binding</keyword>
<keyword evidence="6" id="KW-0653">Protein transport</keyword>
<sequence>MENEFIPKAIEIVKDAIKADNSGDFDRALSLYKQSFEYFMTGLKYEKNKARKDTILKRVDGYFKRAEELKKYIDEQKNGGGSAKTDGGKKGGSTATKDKKDAKDNDDEETSKLRGALSSAIVSEKPNIQWSDVAGLTSAKEALKETVILPVRFPQLFAGKRKPFKGILLYGPPGTGKSFLAKAVATEADSTFFAVSSADLVSKWQGESEKLVRNLFELGREAGKSIIFIDEVDSLCGSRSEGESDSARRIKTEFLVQMDGVGKGGEAGSLLVLGATNVPWELDSAIRRRFEKRVYIPLPEAAARAYMLKMNVGDTPNVLTEEDYEILGERCEGASGADCSVLVREALMMPLRKCQQAKQFVRFKDAEGADKVRPAEAYPNCPRCPPMLSGDPEGKDYTCKACGAVRMSLWDVPSEQLSVPDAEGAKLSDYAADESRTELILGEVWDDSQQAWVESSCPVEEGDLSDLKGMEQLEMLRVSRLCQNVITGDLADLQELTKLRELDLGGLALVTGDLSSVEGLTSLTQLALGGLALVTG</sequence>
<evidence type="ECO:0000256" key="8">
    <source>
        <dbReference type="ARBA" id="ARBA00048883"/>
    </source>
</evidence>
<dbReference type="Pfam" id="PF00004">
    <property type="entry name" value="AAA"/>
    <property type="match status" value="1"/>
</dbReference>
<dbReference type="InterPro" id="IPR036181">
    <property type="entry name" value="MIT_dom_sf"/>
</dbReference>
<dbReference type="SMART" id="SM00745">
    <property type="entry name" value="MIT"/>
    <property type="match status" value="1"/>
</dbReference>
<keyword evidence="5 9" id="KW-0067">ATP-binding</keyword>
<comment type="caution">
    <text evidence="13">The sequence shown here is derived from an EMBL/GenBank/DDBJ whole genome shotgun (WGS) entry which is preliminary data.</text>
</comment>
<keyword evidence="14" id="KW-1185">Reference proteome</keyword>
<dbReference type="InterPro" id="IPR003960">
    <property type="entry name" value="ATPase_AAA_CS"/>
</dbReference>
<dbReference type="GO" id="GO:0015031">
    <property type="term" value="P:protein transport"/>
    <property type="evidence" value="ECO:0007669"/>
    <property type="project" value="UniProtKB-KW"/>
</dbReference>
<evidence type="ECO:0000256" key="5">
    <source>
        <dbReference type="ARBA" id="ARBA00022840"/>
    </source>
</evidence>
<dbReference type="Pfam" id="PF17862">
    <property type="entry name" value="AAA_lid_3"/>
    <property type="match status" value="1"/>
</dbReference>
<feature type="domain" description="AAA+ ATPase" evidence="11">
    <location>
        <begin position="163"/>
        <end position="300"/>
    </location>
</feature>